<name>A0A2J6PPD3_9HELO</name>
<protein>
    <submittedName>
        <fullName evidence="1">Uncharacterized protein</fullName>
    </submittedName>
</protein>
<dbReference type="EMBL" id="KZ613510">
    <property type="protein sequence ID" value="PMD15859.1"/>
    <property type="molecule type" value="Genomic_DNA"/>
</dbReference>
<reference evidence="1 2" key="1">
    <citation type="submission" date="2016-05" db="EMBL/GenBank/DDBJ databases">
        <title>A degradative enzymes factory behind the ericoid mycorrhizal symbiosis.</title>
        <authorList>
            <consortium name="DOE Joint Genome Institute"/>
            <person name="Martino E."/>
            <person name="Morin E."/>
            <person name="Grelet G."/>
            <person name="Kuo A."/>
            <person name="Kohler A."/>
            <person name="Daghino S."/>
            <person name="Barry K."/>
            <person name="Choi C."/>
            <person name="Cichocki N."/>
            <person name="Clum A."/>
            <person name="Copeland A."/>
            <person name="Hainaut M."/>
            <person name="Haridas S."/>
            <person name="Labutti K."/>
            <person name="Lindquist E."/>
            <person name="Lipzen A."/>
            <person name="Khouja H.-R."/>
            <person name="Murat C."/>
            <person name="Ohm R."/>
            <person name="Olson A."/>
            <person name="Spatafora J."/>
            <person name="Veneault-Fourrey C."/>
            <person name="Henrissat B."/>
            <person name="Grigoriev I."/>
            <person name="Martin F."/>
            <person name="Perotto S."/>
        </authorList>
    </citation>
    <scope>NUCLEOTIDE SEQUENCE [LARGE SCALE GENOMIC DNA]</scope>
    <source>
        <strain evidence="1 2">UAMH 7357</strain>
    </source>
</reference>
<sequence>MSCPPETLRTRRYSHQSEAFAGSPSTITVRAHERTVQRTSIELTIRQAHESPATT</sequence>
<evidence type="ECO:0000313" key="2">
    <source>
        <dbReference type="Proteomes" id="UP000235672"/>
    </source>
</evidence>
<keyword evidence="2" id="KW-1185">Reference proteome</keyword>
<proteinExistence type="predicted"/>
<evidence type="ECO:0000313" key="1">
    <source>
        <dbReference type="EMBL" id="PMD15859.1"/>
    </source>
</evidence>
<accession>A0A2J6PPD3</accession>
<organism evidence="1 2">
    <name type="scientific">Hyaloscypha hepaticicola</name>
    <dbReference type="NCBI Taxonomy" id="2082293"/>
    <lineage>
        <taxon>Eukaryota</taxon>
        <taxon>Fungi</taxon>
        <taxon>Dikarya</taxon>
        <taxon>Ascomycota</taxon>
        <taxon>Pezizomycotina</taxon>
        <taxon>Leotiomycetes</taxon>
        <taxon>Helotiales</taxon>
        <taxon>Hyaloscyphaceae</taxon>
        <taxon>Hyaloscypha</taxon>
    </lineage>
</organism>
<dbReference type="Proteomes" id="UP000235672">
    <property type="component" value="Unassembled WGS sequence"/>
</dbReference>
<gene>
    <name evidence="1" type="ORF">NA56DRAFT_327585</name>
</gene>
<dbReference type="AlphaFoldDB" id="A0A2J6PPD3"/>